<sequence length="303" mass="35367">MPPLTWPTEPCTLNINQEISQLQEALDKRGLRHCFKWWTSPNADKYENIKTWLDDITTDNLAAGLTCDQCSSIEGISACVHHVDVHSSMDNVEFYAYLMLRDNDSDSEEEEHSEMEKNAYVVRSMMCLLTVQFHQRRANGWRQERDDPAQSTKMVSMTYPQGGLPGTLLLKTETWRILHDLDNSKLLHKKYRWRENGKYEDVLDWLDDIMINKLYMPVTWVSNHEFYLYLLGRWHAGMETAKVYPGEGPGGEDVVYPPRDILETLQHLLVMQWYQYIHAGWAHVQDGRGGWRWVAPQPTNCSE</sequence>
<reference evidence="1 2" key="1">
    <citation type="submission" date="2023-08" db="EMBL/GenBank/DDBJ databases">
        <title>Annotated Genome Sequence of Vanrija albida AlHP1.</title>
        <authorList>
            <person name="Herzog R."/>
        </authorList>
    </citation>
    <scope>NUCLEOTIDE SEQUENCE [LARGE SCALE GENOMIC DNA]</scope>
    <source>
        <strain evidence="1 2">AlHP1</strain>
    </source>
</reference>
<dbReference type="GeneID" id="95987092"/>
<keyword evidence="2" id="KW-1185">Reference proteome</keyword>
<gene>
    <name evidence="1" type="ORF">Q8F55_006049</name>
</gene>
<dbReference type="RefSeq" id="XP_069209160.1">
    <property type="nucleotide sequence ID" value="XM_069354518.1"/>
</dbReference>
<dbReference type="Proteomes" id="UP001565368">
    <property type="component" value="Unassembled WGS sequence"/>
</dbReference>
<organism evidence="1 2">
    <name type="scientific">Vanrija albida</name>
    <dbReference type="NCBI Taxonomy" id="181172"/>
    <lineage>
        <taxon>Eukaryota</taxon>
        <taxon>Fungi</taxon>
        <taxon>Dikarya</taxon>
        <taxon>Basidiomycota</taxon>
        <taxon>Agaricomycotina</taxon>
        <taxon>Tremellomycetes</taxon>
        <taxon>Trichosporonales</taxon>
        <taxon>Trichosporonaceae</taxon>
        <taxon>Vanrija</taxon>
    </lineage>
</organism>
<name>A0ABR3Q436_9TREE</name>
<evidence type="ECO:0000313" key="2">
    <source>
        <dbReference type="Proteomes" id="UP001565368"/>
    </source>
</evidence>
<evidence type="ECO:0000313" key="1">
    <source>
        <dbReference type="EMBL" id="KAL1409216.1"/>
    </source>
</evidence>
<dbReference type="EMBL" id="JBBXJM010000004">
    <property type="protein sequence ID" value="KAL1409216.1"/>
    <property type="molecule type" value="Genomic_DNA"/>
</dbReference>
<proteinExistence type="predicted"/>
<accession>A0ABR3Q436</accession>
<protein>
    <submittedName>
        <fullName evidence="1">Uncharacterized protein</fullName>
    </submittedName>
</protein>
<comment type="caution">
    <text evidence="1">The sequence shown here is derived from an EMBL/GenBank/DDBJ whole genome shotgun (WGS) entry which is preliminary data.</text>
</comment>